<gene>
    <name evidence="2" type="ORF">PG993_000479</name>
</gene>
<dbReference type="EMBL" id="JAQQWK010000001">
    <property type="protein sequence ID" value="KAK8055252.1"/>
    <property type="molecule type" value="Genomic_DNA"/>
</dbReference>
<sequence length="491" mass="52944">VSQDGDRISQQSTAVILASPELASWSEDQGFMSQLLGTLQQERQQGDAPDTSAAGESHTDVLFGVVDGIADPYRLHSKPHQGLSIIYGGTASLLPSLWEQGKIVGKGYPDRASAVQFTAHEVDAIDGQEVPVPVTLPLANTLFQNGRRSTLFASRWSPASSSATAAAHHSPMELKRLEEKSHQEIACLRGLEGLPVRIPLMPLAPPRKIVAGLGNIVRQVEVDGVVSPASKELEALIPRLFEKRAAAWLAGDASTGQAPPPMGVWAWVMPAWTVDKMRYDTAFKTYSGNQDAEEWRLDVEAREIYGELLVAECRMHKICKSIQIFMLSGGGGWGAKQGLLSLDPETTYAAPEQDDIDVFIKAFEERNNLASQSSSSDGIVTPGSYIMFCAEPDRSGDIPSSSVDPASDLVSSRLTLTVAPKDEDLLPSSQGGVNVTEGKTEVNVVPGHFGAASSTGLYLKSPRPHDNWTTKIDAPYSAMSWDWSPPDPLDD</sequence>
<reference evidence="2 3" key="1">
    <citation type="submission" date="2023-01" db="EMBL/GenBank/DDBJ databases">
        <title>Analysis of 21 Apiospora genomes using comparative genomics revels a genus with tremendous synthesis potential of carbohydrate active enzymes and secondary metabolites.</title>
        <authorList>
            <person name="Sorensen T."/>
        </authorList>
    </citation>
    <scope>NUCLEOTIDE SEQUENCE [LARGE SCALE GENOMIC DNA]</scope>
    <source>
        <strain evidence="2 3">CBS 33761</strain>
    </source>
</reference>
<accession>A0ABR1U979</accession>
<proteinExistence type="predicted"/>
<organism evidence="2 3">
    <name type="scientific">Apiospora rasikravindrae</name>
    <dbReference type="NCBI Taxonomy" id="990691"/>
    <lineage>
        <taxon>Eukaryota</taxon>
        <taxon>Fungi</taxon>
        <taxon>Dikarya</taxon>
        <taxon>Ascomycota</taxon>
        <taxon>Pezizomycotina</taxon>
        <taxon>Sordariomycetes</taxon>
        <taxon>Xylariomycetidae</taxon>
        <taxon>Amphisphaeriales</taxon>
        <taxon>Apiosporaceae</taxon>
        <taxon>Apiospora</taxon>
    </lineage>
</organism>
<name>A0ABR1U979_9PEZI</name>
<evidence type="ECO:0000313" key="2">
    <source>
        <dbReference type="EMBL" id="KAK8055252.1"/>
    </source>
</evidence>
<keyword evidence="3" id="KW-1185">Reference proteome</keyword>
<feature type="non-terminal residue" evidence="2">
    <location>
        <position position="1"/>
    </location>
</feature>
<feature type="region of interest" description="Disordered" evidence="1">
    <location>
        <begin position="37"/>
        <end position="56"/>
    </location>
</feature>
<evidence type="ECO:0000313" key="3">
    <source>
        <dbReference type="Proteomes" id="UP001444661"/>
    </source>
</evidence>
<protein>
    <recommendedName>
        <fullName evidence="4">V-type c subunit family protein</fullName>
    </recommendedName>
</protein>
<dbReference type="Proteomes" id="UP001444661">
    <property type="component" value="Unassembled WGS sequence"/>
</dbReference>
<evidence type="ECO:0008006" key="4">
    <source>
        <dbReference type="Google" id="ProtNLM"/>
    </source>
</evidence>
<comment type="caution">
    <text evidence="2">The sequence shown here is derived from an EMBL/GenBank/DDBJ whole genome shotgun (WGS) entry which is preliminary data.</text>
</comment>
<evidence type="ECO:0000256" key="1">
    <source>
        <dbReference type="SAM" id="MobiDB-lite"/>
    </source>
</evidence>